<keyword evidence="1" id="KW-0325">Glycoprotein</keyword>
<name>A0AA88N0T1_CHASR</name>
<organism evidence="2 3">
    <name type="scientific">Channa striata</name>
    <name type="common">Snakehead murrel</name>
    <name type="synonym">Ophicephalus striatus</name>
    <dbReference type="NCBI Taxonomy" id="64152"/>
    <lineage>
        <taxon>Eukaryota</taxon>
        <taxon>Metazoa</taxon>
        <taxon>Chordata</taxon>
        <taxon>Craniata</taxon>
        <taxon>Vertebrata</taxon>
        <taxon>Euteleostomi</taxon>
        <taxon>Actinopterygii</taxon>
        <taxon>Neopterygii</taxon>
        <taxon>Teleostei</taxon>
        <taxon>Neoteleostei</taxon>
        <taxon>Acanthomorphata</taxon>
        <taxon>Anabantaria</taxon>
        <taxon>Anabantiformes</taxon>
        <taxon>Channoidei</taxon>
        <taxon>Channidae</taxon>
        <taxon>Channa</taxon>
    </lineage>
</organism>
<dbReference type="InterPro" id="IPR028994">
    <property type="entry name" value="Integrin_alpha_N"/>
</dbReference>
<comment type="caution">
    <text evidence="2">The sequence shown here is derived from an EMBL/GenBank/DDBJ whole genome shotgun (WGS) entry which is preliminary data.</text>
</comment>
<evidence type="ECO:0000313" key="3">
    <source>
        <dbReference type="Proteomes" id="UP001187415"/>
    </source>
</evidence>
<dbReference type="Proteomes" id="UP001187415">
    <property type="component" value="Unassembled WGS sequence"/>
</dbReference>
<dbReference type="AlphaFoldDB" id="A0AA88N0T1"/>
<keyword evidence="3" id="KW-1185">Reference proteome</keyword>
<reference evidence="2" key="1">
    <citation type="submission" date="2023-07" db="EMBL/GenBank/DDBJ databases">
        <title>Chromosome-level Genome Assembly of Striped Snakehead (Channa striata).</title>
        <authorList>
            <person name="Liu H."/>
        </authorList>
    </citation>
    <scope>NUCLEOTIDE SEQUENCE</scope>
    <source>
        <strain evidence="2">Gz</strain>
        <tissue evidence="2">Muscle</tissue>
    </source>
</reference>
<dbReference type="PRINTS" id="PR01185">
    <property type="entry name" value="INTEGRINA"/>
</dbReference>
<dbReference type="GO" id="GO:0008305">
    <property type="term" value="C:integrin complex"/>
    <property type="evidence" value="ECO:0007669"/>
    <property type="project" value="InterPro"/>
</dbReference>
<dbReference type="EMBL" id="JAUPFM010000006">
    <property type="protein sequence ID" value="KAK2848665.1"/>
    <property type="molecule type" value="Genomic_DNA"/>
</dbReference>
<dbReference type="GO" id="GO:0007155">
    <property type="term" value="P:cell adhesion"/>
    <property type="evidence" value="ECO:0007669"/>
    <property type="project" value="InterPro"/>
</dbReference>
<proteinExistence type="predicted"/>
<sequence length="148" mass="15970">MSGLHTASRVTEPLLQRTTSHCCLGPLVLICGKVSPLTGMALLRKGELTIVSGAPREGFSGQVAFLKADPAAKRSLSVEFVLSGPGLASSFDYDVTVVDLNGDGNVQLGGPCRRSTRILCQRWSYRRSSLRLFKQQWKKVEGDCSNSA</sequence>
<dbReference type="SUPFAM" id="SSF69318">
    <property type="entry name" value="Integrin alpha N-terminal domain"/>
    <property type="match status" value="1"/>
</dbReference>
<evidence type="ECO:0000313" key="2">
    <source>
        <dbReference type="EMBL" id="KAK2848665.1"/>
    </source>
</evidence>
<dbReference type="Gene3D" id="2.130.10.130">
    <property type="entry name" value="Integrin alpha, N-terminal"/>
    <property type="match status" value="1"/>
</dbReference>
<dbReference type="InterPro" id="IPR000413">
    <property type="entry name" value="Integrin_alpha"/>
</dbReference>
<evidence type="ECO:0000256" key="1">
    <source>
        <dbReference type="ARBA" id="ARBA00023180"/>
    </source>
</evidence>
<accession>A0AA88N0T1</accession>
<gene>
    <name evidence="2" type="ORF">Q5P01_008499</name>
</gene>
<protein>
    <submittedName>
        <fullName evidence="2">Uncharacterized protein</fullName>
    </submittedName>
</protein>